<reference evidence="2" key="1">
    <citation type="journal article" date="2022" name="Mol. Ecol. Resour.">
        <title>The genomes of chicory, endive, great burdock and yacon provide insights into Asteraceae palaeo-polyploidization history and plant inulin production.</title>
        <authorList>
            <person name="Fan W."/>
            <person name="Wang S."/>
            <person name="Wang H."/>
            <person name="Wang A."/>
            <person name="Jiang F."/>
            <person name="Liu H."/>
            <person name="Zhao H."/>
            <person name="Xu D."/>
            <person name="Zhang Y."/>
        </authorList>
    </citation>
    <scope>NUCLEOTIDE SEQUENCE [LARGE SCALE GENOMIC DNA]</scope>
    <source>
        <strain evidence="2">cv. Yunnan</strain>
    </source>
</reference>
<organism evidence="1 2">
    <name type="scientific">Smallanthus sonchifolius</name>
    <dbReference type="NCBI Taxonomy" id="185202"/>
    <lineage>
        <taxon>Eukaryota</taxon>
        <taxon>Viridiplantae</taxon>
        <taxon>Streptophyta</taxon>
        <taxon>Embryophyta</taxon>
        <taxon>Tracheophyta</taxon>
        <taxon>Spermatophyta</taxon>
        <taxon>Magnoliopsida</taxon>
        <taxon>eudicotyledons</taxon>
        <taxon>Gunneridae</taxon>
        <taxon>Pentapetalae</taxon>
        <taxon>asterids</taxon>
        <taxon>campanulids</taxon>
        <taxon>Asterales</taxon>
        <taxon>Asteraceae</taxon>
        <taxon>Asteroideae</taxon>
        <taxon>Heliantheae alliance</taxon>
        <taxon>Millerieae</taxon>
        <taxon>Smallanthus</taxon>
    </lineage>
</organism>
<dbReference type="Proteomes" id="UP001056120">
    <property type="component" value="Linkage Group LG24"/>
</dbReference>
<keyword evidence="2" id="KW-1185">Reference proteome</keyword>
<sequence>MGACISIHHKSSEMKAQVSFDSTHSNLKLPIMDGHVAVKPQLPPSASLPTFSDYGSKEETFFDSQAWLDSDYEDEFMSVNGEFTPSRGNTPVHHSLVPTRANTTIAHVEPLGSKAQPSPAPIENRKRLLDFFKESRRDSYGSYYEEFAEPPSKYSDEMGSNKYSPHLQRERPAGSLQGCFTGLLSVRSTGRRNKKSPVSGLKFARGPVVGS</sequence>
<evidence type="ECO:0000313" key="1">
    <source>
        <dbReference type="EMBL" id="KAI3713278.1"/>
    </source>
</evidence>
<proteinExistence type="predicted"/>
<comment type="caution">
    <text evidence="1">The sequence shown here is derived from an EMBL/GenBank/DDBJ whole genome shotgun (WGS) entry which is preliminary data.</text>
</comment>
<reference evidence="1 2" key="2">
    <citation type="journal article" date="2022" name="Mol. Ecol. Resour.">
        <title>The genomes of chicory, endive, great burdock and yacon provide insights into Asteraceae paleo-polyploidization history and plant inulin production.</title>
        <authorList>
            <person name="Fan W."/>
            <person name="Wang S."/>
            <person name="Wang H."/>
            <person name="Wang A."/>
            <person name="Jiang F."/>
            <person name="Liu H."/>
            <person name="Zhao H."/>
            <person name="Xu D."/>
            <person name="Zhang Y."/>
        </authorList>
    </citation>
    <scope>NUCLEOTIDE SEQUENCE [LARGE SCALE GENOMIC DNA]</scope>
    <source>
        <strain evidence="2">cv. Yunnan</strain>
        <tissue evidence="1">Leaves</tissue>
    </source>
</reference>
<protein>
    <submittedName>
        <fullName evidence="1">Uncharacterized protein</fullName>
    </submittedName>
</protein>
<evidence type="ECO:0000313" key="2">
    <source>
        <dbReference type="Proteomes" id="UP001056120"/>
    </source>
</evidence>
<dbReference type="EMBL" id="CM042041">
    <property type="protein sequence ID" value="KAI3713278.1"/>
    <property type="molecule type" value="Genomic_DNA"/>
</dbReference>
<name>A0ACB9ATY3_9ASTR</name>
<gene>
    <name evidence="1" type="ORF">L1987_71852</name>
</gene>
<accession>A0ACB9ATY3</accession>